<gene>
    <name evidence="2" type="ORF">M8014_18160</name>
</gene>
<evidence type="ECO:0000313" key="2">
    <source>
        <dbReference type="EMBL" id="MCU6666261.1"/>
    </source>
</evidence>
<proteinExistence type="predicted"/>
<dbReference type="InterPro" id="IPR029058">
    <property type="entry name" value="AB_hydrolase_fold"/>
</dbReference>
<keyword evidence="3" id="KW-1185">Reference proteome</keyword>
<dbReference type="PANTHER" id="PTHR43798">
    <property type="entry name" value="MONOACYLGLYCEROL LIPASE"/>
    <property type="match status" value="1"/>
</dbReference>
<reference evidence="2" key="1">
    <citation type="submission" date="2022-05" db="EMBL/GenBank/DDBJ databases">
        <title>Description of a novel species of Leclercia; Leclercia tamurae and the Proposal for a Novel Genus Silvania gen. nov. Containing Two Novel Species Silvania hatchlandensis sp. nov. and Silvania confinis sp. nov. Isolated from the Rhizosphere of Oak.</title>
        <authorList>
            <person name="Maddock D.W."/>
            <person name="Brady C.L."/>
            <person name="Denman S."/>
            <person name="Arnold D."/>
        </authorList>
    </citation>
    <scope>NUCLEOTIDE SEQUENCE</scope>
    <source>
        <strain evidence="2">H19S6</strain>
    </source>
</reference>
<dbReference type="AlphaFoldDB" id="A0A9J6QCS3"/>
<keyword evidence="2" id="KW-0378">Hydrolase</keyword>
<dbReference type="SUPFAM" id="SSF53474">
    <property type="entry name" value="alpha/beta-Hydrolases"/>
    <property type="match status" value="1"/>
</dbReference>
<organism evidence="2 3">
    <name type="scientific">Silvania hatchlandensis</name>
    <dbReference type="NCBI Taxonomy" id="2926469"/>
    <lineage>
        <taxon>Bacteria</taxon>
        <taxon>Pseudomonadati</taxon>
        <taxon>Pseudomonadota</taxon>
        <taxon>Gammaproteobacteria</taxon>
        <taxon>Enterobacterales</taxon>
        <taxon>Enterobacteriaceae</taxon>
        <taxon>Silvania</taxon>
    </lineage>
</organism>
<evidence type="ECO:0000259" key="1">
    <source>
        <dbReference type="Pfam" id="PF12697"/>
    </source>
</evidence>
<comment type="caution">
    <text evidence="2">The sequence shown here is derived from an EMBL/GenBank/DDBJ whole genome shotgun (WGS) entry which is preliminary data.</text>
</comment>
<dbReference type="InterPro" id="IPR050266">
    <property type="entry name" value="AB_hydrolase_sf"/>
</dbReference>
<dbReference type="InterPro" id="IPR000073">
    <property type="entry name" value="AB_hydrolase_1"/>
</dbReference>
<evidence type="ECO:0000313" key="3">
    <source>
        <dbReference type="Proteomes" id="UP001063816"/>
    </source>
</evidence>
<dbReference type="Proteomes" id="UP001063816">
    <property type="component" value="Unassembled WGS sequence"/>
</dbReference>
<dbReference type="Gene3D" id="3.40.50.1820">
    <property type="entry name" value="alpha/beta hydrolase"/>
    <property type="match status" value="1"/>
</dbReference>
<protein>
    <submittedName>
        <fullName evidence="2">Alpha/beta hydrolase</fullName>
    </submittedName>
</protein>
<dbReference type="PANTHER" id="PTHR43798:SF29">
    <property type="entry name" value="AB HYDROLASE-1 DOMAIN-CONTAINING PROTEIN"/>
    <property type="match status" value="1"/>
</dbReference>
<dbReference type="Pfam" id="PF12697">
    <property type="entry name" value="Abhydrolase_6"/>
    <property type="match status" value="1"/>
</dbReference>
<sequence>MMTTLNNTHMPLVLIGGTLCNRRLWQPIVDQLALSAAICVELTGATTAEQVSQRLLSELPPRFLLAGFSLGAIVALQMIADAPERIAGLALLSVNPLADRPENATPRREAVRAAREQGLANWLSASLWPKYVAPSRLHDRELHAVICQMAEECGPDVLATQTEIAISRGDNREALAAATCPIIIINGLHDPICTPHHHRLAAESAPQATSVTLTQAGHFIVLEAPDEVAIPLRQWIQECLHATE</sequence>
<dbReference type="RefSeq" id="WP_271283785.1">
    <property type="nucleotide sequence ID" value="NZ_JAMGZK010000053.1"/>
</dbReference>
<accession>A0A9J6QCS3</accession>
<dbReference type="GO" id="GO:0016787">
    <property type="term" value="F:hydrolase activity"/>
    <property type="evidence" value="ECO:0007669"/>
    <property type="project" value="UniProtKB-KW"/>
</dbReference>
<name>A0A9J6QCS3_9ENTR</name>
<dbReference type="EMBL" id="JAMGZK010000053">
    <property type="protein sequence ID" value="MCU6666261.1"/>
    <property type="molecule type" value="Genomic_DNA"/>
</dbReference>
<feature type="domain" description="AB hydrolase-1" evidence="1">
    <location>
        <begin position="12"/>
        <end position="229"/>
    </location>
</feature>